<dbReference type="AlphaFoldDB" id="A0A6C7E6X8"/>
<feature type="transmembrane region" description="Helical" evidence="1">
    <location>
        <begin position="60"/>
        <end position="81"/>
    </location>
</feature>
<dbReference type="Proteomes" id="UP000011863">
    <property type="component" value="Chromosome"/>
</dbReference>
<name>A0A6C7E6X8_ILUCY</name>
<keyword evidence="1" id="KW-0472">Membrane</keyword>
<keyword evidence="1" id="KW-0812">Transmembrane</keyword>
<dbReference type="OrthoDB" id="5174623at2"/>
<feature type="transmembrane region" description="Helical" evidence="1">
    <location>
        <begin position="206"/>
        <end position="230"/>
    </location>
</feature>
<dbReference type="KEGG" id="aym:YM304_15080"/>
<organism evidence="2 3">
    <name type="scientific">Ilumatobacter coccineus (strain NBRC 103263 / KCTC 29153 / YM16-304)</name>
    <dbReference type="NCBI Taxonomy" id="1313172"/>
    <lineage>
        <taxon>Bacteria</taxon>
        <taxon>Bacillati</taxon>
        <taxon>Actinomycetota</taxon>
        <taxon>Acidimicrobiia</taxon>
        <taxon>Acidimicrobiales</taxon>
        <taxon>Ilumatobacteraceae</taxon>
        <taxon>Ilumatobacter</taxon>
    </lineage>
</organism>
<feature type="transmembrane region" description="Helical" evidence="1">
    <location>
        <begin position="141"/>
        <end position="159"/>
    </location>
</feature>
<feature type="transmembrane region" description="Helical" evidence="1">
    <location>
        <begin position="165"/>
        <end position="194"/>
    </location>
</feature>
<evidence type="ECO:0000256" key="1">
    <source>
        <dbReference type="SAM" id="Phobius"/>
    </source>
</evidence>
<evidence type="ECO:0000313" key="3">
    <source>
        <dbReference type="Proteomes" id="UP000011863"/>
    </source>
</evidence>
<dbReference type="RefSeq" id="WP_015441069.1">
    <property type="nucleotide sequence ID" value="NC_020520.1"/>
</dbReference>
<dbReference type="EMBL" id="AP012057">
    <property type="protein sequence ID" value="BAN01822.1"/>
    <property type="molecule type" value="Genomic_DNA"/>
</dbReference>
<feature type="transmembrane region" description="Helical" evidence="1">
    <location>
        <begin position="242"/>
        <end position="260"/>
    </location>
</feature>
<feature type="transmembrane region" description="Helical" evidence="1">
    <location>
        <begin position="36"/>
        <end position="54"/>
    </location>
</feature>
<evidence type="ECO:0000313" key="2">
    <source>
        <dbReference type="EMBL" id="BAN01822.1"/>
    </source>
</evidence>
<keyword evidence="1" id="KW-1133">Transmembrane helix</keyword>
<feature type="transmembrane region" description="Helical" evidence="1">
    <location>
        <begin position="272"/>
        <end position="298"/>
    </location>
</feature>
<gene>
    <name evidence="2" type="ORF">YM304_15080</name>
</gene>
<keyword evidence="3" id="KW-1185">Reference proteome</keyword>
<protein>
    <submittedName>
        <fullName evidence="2">Uncharacterized protein</fullName>
    </submittedName>
</protein>
<sequence length="301" mass="31626">MIRLDAATVLLQWATGGMLFCWYTTRHRVVGIGYGWLLRATYFCFAAGALAVGLAFDTNWIREASSLGVALACVVGLVVSVQRKDAGVSGQNAEFDRRSERVAAMTGIERTGRADEGADDAGGATDAASQSSSVAAEFPPILDLVPVLIGVMGLVAASLDAGGNAAVALLRTLVGAAFIGAISDGMLLGHWYLVQPGLPRRLLNEMVTALGWLWPLEVGALLLPTGMISVWTGAVDDGWGGLLGWMWGACAITTIILVFVTRAALKERYYSAVMAATGLLYLAILTGFGTDIVARAVLDQT</sequence>
<proteinExistence type="predicted"/>
<reference evidence="2 3" key="1">
    <citation type="journal article" date="2013" name="Int. J. Syst. Evol. Microbiol.">
        <title>Ilumatobacter nonamiense sp. nov. and Ilumatobacter coccineum sp. nov., isolated from seashore sand.</title>
        <authorList>
            <person name="Matsumoto A."/>
            <person name="Kasai H."/>
            <person name="Matsuo Y."/>
            <person name="Shizuri Y."/>
            <person name="Ichikawa N."/>
            <person name="Fujita N."/>
            <person name="Omura S."/>
            <person name="Takahashi Y."/>
        </authorList>
    </citation>
    <scope>NUCLEOTIDE SEQUENCE [LARGE SCALE GENOMIC DNA]</scope>
    <source>
        <strain evidence="3">NBRC 103263 / KCTC 29153 / YM16-304</strain>
    </source>
</reference>
<accession>A0A6C7E6X8</accession>